<evidence type="ECO:0000313" key="2">
    <source>
        <dbReference type="EMBL" id="VDK24923.1"/>
    </source>
</evidence>
<dbReference type="Proteomes" id="UP000267096">
    <property type="component" value="Unassembled WGS sequence"/>
</dbReference>
<dbReference type="GO" id="GO:0030145">
    <property type="term" value="F:manganese ion binding"/>
    <property type="evidence" value="ECO:0007669"/>
    <property type="project" value="TreeGrafter"/>
</dbReference>
<dbReference type="Pfam" id="PF17297">
    <property type="entry name" value="PEPCK_N"/>
    <property type="match status" value="1"/>
</dbReference>
<dbReference type="Gene3D" id="3.40.449.10">
    <property type="entry name" value="Phosphoenolpyruvate Carboxykinase, domain 1"/>
    <property type="match status" value="1"/>
</dbReference>
<dbReference type="GO" id="GO:0071333">
    <property type="term" value="P:cellular response to glucose stimulus"/>
    <property type="evidence" value="ECO:0007669"/>
    <property type="project" value="TreeGrafter"/>
</dbReference>
<dbReference type="InterPro" id="IPR008210">
    <property type="entry name" value="PEP_carboxykinase_N"/>
</dbReference>
<dbReference type="GO" id="GO:0005829">
    <property type="term" value="C:cytosol"/>
    <property type="evidence" value="ECO:0007669"/>
    <property type="project" value="TreeGrafter"/>
</dbReference>
<dbReference type="EMBL" id="UYRR01009481">
    <property type="protein sequence ID" value="VDK24923.1"/>
    <property type="molecule type" value="Genomic_DNA"/>
</dbReference>
<dbReference type="GO" id="GO:0006094">
    <property type="term" value="P:gluconeogenesis"/>
    <property type="evidence" value="ECO:0007669"/>
    <property type="project" value="InterPro"/>
</dbReference>
<gene>
    <name evidence="2" type="ORF">ASIM_LOCUS5051</name>
</gene>
<feature type="domain" description="Phosphoenolpyruvate carboxykinase GTP-utilising N-terminal" evidence="1">
    <location>
        <begin position="2"/>
        <end position="47"/>
    </location>
</feature>
<organism evidence="4">
    <name type="scientific">Anisakis simplex</name>
    <name type="common">Herring worm</name>
    <dbReference type="NCBI Taxonomy" id="6269"/>
    <lineage>
        <taxon>Eukaryota</taxon>
        <taxon>Metazoa</taxon>
        <taxon>Ecdysozoa</taxon>
        <taxon>Nematoda</taxon>
        <taxon>Chromadorea</taxon>
        <taxon>Rhabditida</taxon>
        <taxon>Spirurina</taxon>
        <taxon>Ascaridomorpha</taxon>
        <taxon>Ascaridoidea</taxon>
        <taxon>Anisakidae</taxon>
        <taxon>Anisakis</taxon>
        <taxon>Anisakis simplex complex</taxon>
    </lineage>
</organism>
<dbReference type="WBParaSite" id="ASIM_0000524501-mRNA-1">
    <property type="protein sequence ID" value="ASIM_0000524501-mRNA-1"/>
    <property type="gene ID" value="ASIM_0000524501"/>
</dbReference>
<dbReference type="AlphaFoldDB" id="A0A0M3JCB5"/>
<accession>A0A0M3JCB5</accession>
<evidence type="ECO:0000313" key="3">
    <source>
        <dbReference type="Proteomes" id="UP000267096"/>
    </source>
</evidence>
<dbReference type="GO" id="GO:0005525">
    <property type="term" value="F:GTP binding"/>
    <property type="evidence" value="ECO:0007669"/>
    <property type="project" value="InterPro"/>
</dbReference>
<dbReference type="GO" id="GO:0006107">
    <property type="term" value="P:oxaloacetate metabolic process"/>
    <property type="evidence" value="ECO:0007669"/>
    <property type="project" value="TreeGrafter"/>
</dbReference>
<dbReference type="OrthoDB" id="5841594at2759"/>
<dbReference type="PANTHER" id="PTHR11561">
    <property type="entry name" value="PHOSPHOENOLPYRUVATE CARBOXYKINASE"/>
    <property type="match status" value="1"/>
</dbReference>
<dbReference type="GO" id="GO:0046327">
    <property type="term" value="P:glycerol biosynthetic process from pyruvate"/>
    <property type="evidence" value="ECO:0007669"/>
    <property type="project" value="TreeGrafter"/>
</dbReference>
<dbReference type="InterPro" id="IPR008209">
    <property type="entry name" value="PEP_carboxykinase_GTP"/>
</dbReference>
<reference evidence="4" key="1">
    <citation type="submission" date="2017-02" db="UniProtKB">
        <authorList>
            <consortium name="WormBaseParasite"/>
        </authorList>
    </citation>
    <scope>IDENTIFICATION</scope>
</reference>
<name>A0A0M3JCB5_ANISI</name>
<dbReference type="GO" id="GO:0019543">
    <property type="term" value="P:propionate catabolic process"/>
    <property type="evidence" value="ECO:0007669"/>
    <property type="project" value="TreeGrafter"/>
</dbReference>
<protein>
    <submittedName>
        <fullName evidence="4">PEPCK_N domain-containing protein</fullName>
    </submittedName>
</protein>
<dbReference type="PANTHER" id="PTHR11561:SF0">
    <property type="entry name" value="PHOSPHOENOLPYRUVATE CARBOXYKINASE [GTP]-RELATED"/>
    <property type="match status" value="1"/>
</dbReference>
<evidence type="ECO:0000259" key="1">
    <source>
        <dbReference type="Pfam" id="PF17297"/>
    </source>
</evidence>
<dbReference type="GO" id="GO:0033993">
    <property type="term" value="P:response to lipid"/>
    <property type="evidence" value="ECO:0007669"/>
    <property type="project" value="TreeGrafter"/>
</dbReference>
<sequence>MGHWMDPKQFETELDSRFPGCMNGRTMYVLPYSMGPVGGPISKNAVQNIEE</sequence>
<dbReference type="InterPro" id="IPR035078">
    <property type="entry name" value="PEP_carboxykinase_GTP_N"/>
</dbReference>
<dbReference type="SUPFAM" id="SSF68923">
    <property type="entry name" value="PEP carboxykinase N-terminal domain"/>
    <property type="match status" value="1"/>
</dbReference>
<keyword evidence="3" id="KW-1185">Reference proteome</keyword>
<proteinExistence type="predicted"/>
<dbReference type="GO" id="GO:0004613">
    <property type="term" value="F:phosphoenolpyruvate carboxykinase (GTP) activity"/>
    <property type="evidence" value="ECO:0007669"/>
    <property type="project" value="TreeGrafter"/>
</dbReference>
<evidence type="ECO:0000313" key="4">
    <source>
        <dbReference type="WBParaSite" id="ASIM_0000524501-mRNA-1"/>
    </source>
</evidence>
<reference evidence="2 3" key="2">
    <citation type="submission" date="2018-11" db="EMBL/GenBank/DDBJ databases">
        <authorList>
            <consortium name="Pathogen Informatics"/>
        </authorList>
    </citation>
    <scope>NUCLEOTIDE SEQUENCE [LARGE SCALE GENOMIC DNA]</scope>
</reference>
<dbReference type="GO" id="GO:0042594">
    <property type="term" value="P:response to starvation"/>
    <property type="evidence" value="ECO:0007669"/>
    <property type="project" value="TreeGrafter"/>
</dbReference>